<keyword evidence="6 10" id="KW-0472">Membrane</keyword>
<dbReference type="STRING" id="3469.A0A4Y7J9P4"/>
<dbReference type="InterPro" id="IPR001245">
    <property type="entry name" value="Ser-Thr/Tyr_kinase_cat_dom"/>
</dbReference>
<keyword evidence="5 10" id="KW-1133">Transmembrane helix</keyword>
<dbReference type="InterPro" id="IPR013210">
    <property type="entry name" value="LRR_N_plant-typ"/>
</dbReference>
<dbReference type="Pfam" id="PF00560">
    <property type="entry name" value="LRR_1"/>
    <property type="match status" value="2"/>
</dbReference>
<dbReference type="PROSITE" id="PS50011">
    <property type="entry name" value="PROTEIN_KINASE_DOM"/>
    <property type="match status" value="1"/>
</dbReference>
<dbReference type="Pfam" id="PF08263">
    <property type="entry name" value="LRRNT_2"/>
    <property type="match status" value="2"/>
</dbReference>
<dbReference type="SUPFAM" id="SSF52058">
    <property type="entry name" value="L domain-like"/>
    <property type="match status" value="2"/>
</dbReference>
<evidence type="ECO:0000256" key="5">
    <source>
        <dbReference type="ARBA" id="ARBA00022989"/>
    </source>
</evidence>
<evidence type="ECO:0000313" key="13">
    <source>
        <dbReference type="Proteomes" id="UP000316621"/>
    </source>
</evidence>
<dbReference type="FunFam" id="3.80.10.10:FF:000627">
    <property type="entry name" value="Probable leucine-rich repeat receptor-like protein kinase At2g33170"/>
    <property type="match status" value="1"/>
</dbReference>
<dbReference type="GO" id="GO:0005524">
    <property type="term" value="F:ATP binding"/>
    <property type="evidence" value="ECO:0007669"/>
    <property type="project" value="InterPro"/>
</dbReference>
<dbReference type="Gramene" id="RZC57537">
    <property type="protein sequence ID" value="RZC57537"/>
    <property type="gene ID" value="C5167_004845"/>
</dbReference>
<keyword evidence="2 10" id="KW-0812">Transmembrane</keyword>
<evidence type="ECO:0000256" key="4">
    <source>
        <dbReference type="ARBA" id="ARBA00022737"/>
    </source>
</evidence>
<dbReference type="Pfam" id="PF07714">
    <property type="entry name" value="PK_Tyr_Ser-Thr"/>
    <property type="match status" value="1"/>
</dbReference>
<dbReference type="PANTHER" id="PTHR46084:SF19">
    <property type="entry name" value="PROTEIN KINASE DOMAIN-CONTAINING PROTEIN"/>
    <property type="match status" value="1"/>
</dbReference>
<evidence type="ECO:0000256" key="3">
    <source>
        <dbReference type="ARBA" id="ARBA00022729"/>
    </source>
</evidence>
<evidence type="ECO:0000313" key="12">
    <source>
        <dbReference type="EMBL" id="RZC57537.1"/>
    </source>
</evidence>
<comment type="subcellular location">
    <subcellularLocation>
        <location evidence="8">Endomembrane system</location>
        <topology evidence="8">Single-pass type I membrane protein</topology>
    </subcellularLocation>
</comment>
<name>A0A4Y7J9P4_PAPSO</name>
<evidence type="ECO:0000256" key="1">
    <source>
        <dbReference type="ARBA" id="ARBA00022614"/>
    </source>
</evidence>
<dbReference type="Pfam" id="PF23598">
    <property type="entry name" value="LRR_14"/>
    <property type="match status" value="1"/>
</dbReference>
<keyword evidence="1" id="KW-0433">Leucine-rich repeat</keyword>
<evidence type="ECO:0000256" key="10">
    <source>
        <dbReference type="SAM" id="Phobius"/>
    </source>
</evidence>
<accession>A0A4Y7J9P4</accession>
<evidence type="ECO:0000256" key="7">
    <source>
        <dbReference type="ARBA" id="ARBA00023180"/>
    </source>
</evidence>
<dbReference type="PANTHER" id="PTHR46084">
    <property type="entry name" value="PROTEIN MALE DISCOVERER 2"/>
    <property type="match status" value="1"/>
</dbReference>
<dbReference type="Gene3D" id="1.10.510.10">
    <property type="entry name" value="Transferase(Phosphotransferase) domain 1"/>
    <property type="match status" value="1"/>
</dbReference>
<dbReference type="GO" id="GO:0004674">
    <property type="term" value="F:protein serine/threonine kinase activity"/>
    <property type="evidence" value="ECO:0007669"/>
    <property type="project" value="UniProtKB-EC"/>
</dbReference>
<dbReference type="GO" id="GO:0012505">
    <property type="term" value="C:endomembrane system"/>
    <property type="evidence" value="ECO:0007669"/>
    <property type="project" value="UniProtKB-SubCell"/>
</dbReference>
<dbReference type="InterPro" id="IPR032675">
    <property type="entry name" value="LRR_dom_sf"/>
</dbReference>
<evidence type="ECO:0000259" key="11">
    <source>
        <dbReference type="PROSITE" id="PS50011"/>
    </source>
</evidence>
<dbReference type="InterPro" id="IPR003591">
    <property type="entry name" value="Leu-rich_rpt_typical-subtyp"/>
</dbReference>
<dbReference type="FunFam" id="3.80.10.10:FF:000649">
    <property type="entry name" value="Leucine Rich Repeat family protein"/>
    <property type="match status" value="1"/>
</dbReference>
<evidence type="ECO:0000256" key="6">
    <source>
        <dbReference type="ARBA" id="ARBA00023136"/>
    </source>
</evidence>
<dbReference type="Pfam" id="PF13855">
    <property type="entry name" value="LRR_8"/>
    <property type="match status" value="2"/>
</dbReference>
<keyword evidence="3" id="KW-0732">Signal</keyword>
<dbReference type="Gene3D" id="3.80.10.10">
    <property type="entry name" value="Ribonuclease Inhibitor"/>
    <property type="match status" value="4"/>
</dbReference>
<dbReference type="SMART" id="SM00369">
    <property type="entry name" value="LRR_TYP"/>
    <property type="match status" value="8"/>
</dbReference>
<organism evidence="12 13">
    <name type="scientific">Papaver somniferum</name>
    <name type="common">Opium poppy</name>
    <dbReference type="NCBI Taxonomy" id="3469"/>
    <lineage>
        <taxon>Eukaryota</taxon>
        <taxon>Viridiplantae</taxon>
        <taxon>Streptophyta</taxon>
        <taxon>Embryophyta</taxon>
        <taxon>Tracheophyta</taxon>
        <taxon>Spermatophyta</taxon>
        <taxon>Magnoliopsida</taxon>
        <taxon>Ranunculales</taxon>
        <taxon>Papaveraceae</taxon>
        <taxon>Papaveroideae</taxon>
        <taxon>Papaver</taxon>
    </lineage>
</organism>
<dbReference type="InterPro" id="IPR011009">
    <property type="entry name" value="Kinase-like_dom_sf"/>
</dbReference>
<dbReference type="Proteomes" id="UP000316621">
    <property type="component" value="Chromosome 4"/>
</dbReference>
<sequence length="1109" mass="123690">MMRRVVGVLQIFLVIFGVVFVGSGDCFSSDEILALRAFREAIIEDPSMVLSNWNFLNGDPCNWSGISCSQTHDHVISLNLSNLSLNGFLNPALGKLAYLQKLVLHKNNLLGIIPKEIGMLKNLMVLDLGMNRLSGPIPREIGNLVKITKINLQSNGLIGHLPLELGKLGNLVELRVDRNKLQGNVPGSSGPAFTSKQHGLYASRGSASGFCRSTQLKSVDLSYNFFVGKIPQCLAHLPGSSFQGNCFQDKNYKQRHASQCGASHPAGSHAANVGNQDPKEGSKQQRKSQPAWLLPVEIVTGILAAIILLCAVLAAVKKCKGKCHVRIPWKKVRNGNEQIYMYIESDMLKDVTKLSKQELEVACEDFSNIIGSSPDTLIYKGNLKDGSEVAVISLCAKEDLWTCYLEVYFQREVADLARLNHENTGKLFGYCRESNPFSRMLVFEYASNGTLYEYLHFGEGCQLSWRRRMNIIVGIARGLRYLHTELDPPFAMSELNSSAVYLTENFSPKLVDFEIWNSILARLEKKSGSSGSEAALCGFTESLETFRQDVHDNIYGFGVLLLEIISGRPTYCKNRGHLVDWAKEYLELPEVMSYLADPELRHFKHDDIKVICEVVNLCIHSDPSKRPSMQVLCPMLENLIETSITSDLSDSSFSFISKIYSLTMKLRSAMFIIFISGCLLPTQNIVVSLVGAVCSDRETKALLNFKQDLVDSSDFLSDWVSKDCCKWNGVVCNTKTENTSVVQLNVQGFGLDGMLNPSLVQLENLNYLDLSSNTFSETSLPSFLGSLRNLRYLNLSRSFDSVENIHWLSNLSSLQYLDMSYIDLENASSNWFHAVTMIPSLLELHLRYCNLYPNFPSISYSNLTSLKVLDLSYTGLNSTLPEWFYNLTSLEKLDIHYNSFRGTLSEAIGNLVNLTNLDISSNDFEGEIPATLGNLCNLQSLDLSDNYFKGEIYFLENLSSCTGSSLRSLSLNGNQFSGPLPDQLGSFKNLEYLSFMSNSFSGLIPSSLGELSSLKVLNGFFNKLNGSVPESFGHLSKLRILRLAFNALEGIISEAHFANLTSLQELELHSLVFKLKPDWIPPFQLQVANLQACQLGPQFPKWLQTQKKH</sequence>
<dbReference type="Gene3D" id="3.30.200.20">
    <property type="entry name" value="Phosphorylase Kinase, domain 1"/>
    <property type="match status" value="1"/>
</dbReference>
<reference evidence="12 13" key="1">
    <citation type="journal article" date="2018" name="Science">
        <title>The opium poppy genome and morphinan production.</title>
        <authorList>
            <person name="Guo L."/>
            <person name="Winzer T."/>
            <person name="Yang X."/>
            <person name="Li Y."/>
            <person name="Ning Z."/>
            <person name="He Z."/>
            <person name="Teodor R."/>
            <person name="Lu Y."/>
            <person name="Bowser T.A."/>
            <person name="Graham I.A."/>
            <person name="Ye K."/>
        </authorList>
    </citation>
    <scope>NUCLEOTIDE SEQUENCE [LARGE SCALE GENOMIC DNA]</scope>
    <source>
        <strain evidence="13">cv. HN1</strain>
        <tissue evidence="12">Leaves</tissue>
    </source>
</reference>
<protein>
    <recommendedName>
        <fullName evidence="11">Protein kinase domain-containing protein</fullName>
    </recommendedName>
</protein>
<feature type="region of interest" description="Disordered" evidence="9">
    <location>
        <begin position="258"/>
        <end position="286"/>
    </location>
</feature>
<feature type="transmembrane region" description="Helical" evidence="10">
    <location>
        <begin position="669"/>
        <end position="693"/>
    </location>
</feature>
<keyword evidence="13" id="KW-1185">Reference proteome</keyword>
<gene>
    <name evidence="12" type="ORF">C5167_004845</name>
</gene>
<dbReference type="FunFam" id="3.80.10.10:FF:000041">
    <property type="entry name" value="LRR receptor-like serine/threonine-protein kinase ERECTA"/>
    <property type="match status" value="1"/>
</dbReference>
<dbReference type="InterPro" id="IPR000719">
    <property type="entry name" value="Prot_kinase_dom"/>
</dbReference>
<keyword evidence="7" id="KW-0325">Glycoprotein</keyword>
<keyword evidence="4" id="KW-0677">Repeat</keyword>
<evidence type="ECO:0000256" key="2">
    <source>
        <dbReference type="ARBA" id="ARBA00022692"/>
    </source>
</evidence>
<dbReference type="FunFam" id="3.30.200.20:FF:000489">
    <property type="entry name" value="Inactive receptor-like serine/threonine-protein kinase"/>
    <property type="match status" value="1"/>
</dbReference>
<dbReference type="InterPro" id="IPR055414">
    <property type="entry name" value="LRR_R13L4/SHOC2-like"/>
</dbReference>
<dbReference type="EMBL" id="CM010718">
    <property type="protein sequence ID" value="RZC57537.1"/>
    <property type="molecule type" value="Genomic_DNA"/>
</dbReference>
<feature type="transmembrane region" description="Helical" evidence="10">
    <location>
        <begin position="292"/>
        <end position="316"/>
    </location>
</feature>
<dbReference type="PROSITE" id="PS51450">
    <property type="entry name" value="LRR"/>
    <property type="match status" value="1"/>
</dbReference>
<dbReference type="SUPFAM" id="SSF56112">
    <property type="entry name" value="Protein kinase-like (PK-like)"/>
    <property type="match status" value="1"/>
</dbReference>
<evidence type="ECO:0000256" key="9">
    <source>
        <dbReference type="SAM" id="MobiDB-lite"/>
    </source>
</evidence>
<dbReference type="InterPro" id="IPR001611">
    <property type="entry name" value="Leu-rich_rpt"/>
</dbReference>
<evidence type="ECO:0000256" key="8">
    <source>
        <dbReference type="ARBA" id="ARBA00046288"/>
    </source>
</evidence>
<dbReference type="AlphaFoldDB" id="A0A4Y7J9P4"/>
<feature type="domain" description="Protein kinase" evidence="11">
    <location>
        <begin position="364"/>
        <end position="636"/>
    </location>
</feature>
<proteinExistence type="predicted"/>